<evidence type="ECO:0000256" key="4">
    <source>
        <dbReference type="ARBA" id="ARBA00023136"/>
    </source>
</evidence>
<dbReference type="OrthoDB" id="148346at2157"/>
<feature type="transmembrane region" description="Helical" evidence="6">
    <location>
        <begin position="151"/>
        <end position="177"/>
    </location>
</feature>
<evidence type="ECO:0000313" key="7">
    <source>
        <dbReference type="EMBL" id="SFC30098.1"/>
    </source>
</evidence>
<sequence length="210" mass="22635">MTATAVFADQGALAFLAAIGVWIASDLSIGLRYRNRTEKTGGQDQDRDQDQDQDRGSRHAIGGAVSGGVMIAVAIPYFLPGRAPALPAPAVTFWLGIGLVLLGVAVRQYAVRTLGAYFSLEVTVDRTDRVVSTGPYRWVRHPSYTGGLTSLLGAGLAVGNGASLAVLLVAGVLAYGYRIRVEERALRDRLGDDYTEYTDETPYRLVPFLW</sequence>
<accession>A0A1I1I795</accession>
<dbReference type="AlphaFoldDB" id="A0A1I1I795"/>
<keyword evidence="2 6" id="KW-0812">Transmembrane</keyword>
<evidence type="ECO:0000256" key="2">
    <source>
        <dbReference type="ARBA" id="ARBA00022692"/>
    </source>
</evidence>
<dbReference type="GO" id="GO:0032259">
    <property type="term" value="P:methylation"/>
    <property type="evidence" value="ECO:0007669"/>
    <property type="project" value="UniProtKB-KW"/>
</dbReference>
<reference evidence="8" key="1">
    <citation type="submission" date="2016-10" db="EMBL/GenBank/DDBJ databases">
        <authorList>
            <person name="Varghese N."/>
            <person name="Submissions S."/>
        </authorList>
    </citation>
    <scope>NUCLEOTIDE SEQUENCE [LARGE SCALE GENOMIC DNA]</scope>
    <source>
        <strain evidence="8">DSM 13078</strain>
    </source>
</reference>
<keyword evidence="7" id="KW-0808">Transferase</keyword>
<dbReference type="PANTHER" id="PTHR43847">
    <property type="entry name" value="BLL3993 PROTEIN"/>
    <property type="match status" value="1"/>
</dbReference>
<dbReference type="Pfam" id="PF04140">
    <property type="entry name" value="ICMT"/>
    <property type="match status" value="1"/>
</dbReference>
<comment type="subcellular location">
    <subcellularLocation>
        <location evidence="1">Membrane</location>
        <topology evidence="1">Multi-pass membrane protein</topology>
    </subcellularLocation>
</comment>
<name>A0A1I1I795_NATHA</name>
<keyword evidence="8" id="KW-1185">Reference proteome</keyword>
<feature type="compositionally biased region" description="Basic and acidic residues" evidence="5">
    <location>
        <begin position="38"/>
        <end position="57"/>
    </location>
</feature>
<dbReference type="PANTHER" id="PTHR43847:SF1">
    <property type="entry name" value="BLL3993 PROTEIN"/>
    <property type="match status" value="1"/>
</dbReference>
<evidence type="ECO:0000256" key="3">
    <source>
        <dbReference type="ARBA" id="ARBA00022989"/>
    </source>
</evidence>
<dbReference type="InterPro" id="IPR007269">
    <property type="entry name" value="ICMT_MeTrfase"/>
</dbReference>
<organism evidence="7 8">
    <name type="scientific">Natronobacterium haloterrestre</name>
    <name type="common">Halobiforma haloterrestris</name>
    <dbReference type="NCBI Taxonomy" id="148448"/>
    <lineage>
        <taxon>Archaea</taxon>
        <taxon>Methanobacteriati</taxon>
        <taxon>Methanobacteriota</taxon>
        <taxon>Stenosarchaea group</taxon>
        <taxon>Halobacteria</taxon>
        <taxon>Halobacteriales</taxon>
        <taxon>Natrialbaceae</taxon>
        <taxon>Natronobacterium</taxon>
    </lineage>
</organism>
<gene>
    <name evidence="7" type="ORF">SAMN05444422_106282</name>
</gene>
<dbReference type="GO" id="GO:0004671">
    <property type="term" value="F:protein C-terminal S-isoprenylcysteine carboxyl O-methyltransferase activity"/>
    <property type="evidence" value="ECO:0007669"/>
    <property type="project" value="InterPro"/>
</dbReference>
<protein>
    <submittedName>
        <fullName evidence="7">Protein-S-isoprenylcysteine O-methyltransferase Ste14</fullName>
    </submittedName>
</protein>
<proteinExistence type="predicted"/>
<feature type="transmembrane region" description="Helical" evidence="6">
    <location>
        <begin position="91"/>
        <end position="110"/>
    </location>
</feature>
<dbReference type="InterPro" id="IPR052527">
    <property type="entry name" value="Metal_cation-efflux_comp"/>
</dbReference>
<dbReference type="GO" id="GO:0016020">
    <property type="term" value="C:membrane"/>
    <property type="evidence" value="ECO:0007669"/>
    <property type="project" value="UniProtKB-SubCell"/>
</dbReference>
<feature type="transmembrane region" description="Helical" evidence="6">
    <location>
        <begin position="12"/>
        <end position="31"/>
    </location>
</feature>
<dbReference type="Gene3D" id="1.20.120.1630">
    <property type="match status" value="1"/>
</dbReference>
<dbReference type="RefSeq" id="WP_089788605.1">
    <property type="nucleotide sequence ID" value="NZ_FOKW01000006.1"/>
</dbReference>
<keyword evidence="3 6" id="KW-1133">Transmembrane helix</keyword>
<dbReference type="Proteomes" id="UP000199161">
    <property type="component" value="Unassembled WGS sequence"/>
</dbReference>
<feature type="region of interest" description="Disordered" evidence="5">
    <location>
        <begin position="38"/>
        <end position="58"/>
    </location>
</feature>
<evidence type="ECO:0000256" key="1">
    <source>
        <dbReference type="ARBA" id="ARBA00004141"/>
    </source>
</evidence>
<keyword evidence="7" id="KW-0489">Methyltransferase</keyword>
<dbReference type="EMBL" id="FOKW01000006">
    <property type="protein sequence ID" value="SFC30098.1"/>
    <property type="molecule type" value="Genomic_DNA"/>
</dbReference>
<evidence type="ECO:0000256" key="6">
    <source>
        <dbReference type="SAM" id="Phobius"/>
    </source>
</evidence>
<feature type="transmembrane region" description="Helical" evidence="6">
    <location>
        <begin position="60"/>
        <end position="79"/>
    </location>
</feature>
<keyword evidence="4 6" id="KW-0472">Membrane</keyword>
<evidence type="ECO:0000313" key="8">
    <source>
        <dbReference type="Proteomes" id="UP000199161"/>
    </source>
</evidence>
<evidence type="ECO:0000256" key="5">
    <source>
        <dbReference type="SAM" id="MobiDB-lite"/>
    </source>
</evidence>